<dbReference type="InterPro" id="IPR007863">
    <property type="entry name" value="Peptidase_M16_C"/>
</dbReference>
<sequence length="471" mass="50512">MLAVTPSHALAALYDQPAALPPIPTEFPELGDLRLPIIEKVVLRNGLRVFLVQDPDVPLVKGMLLFRGGLRASPPDKVGVATIAAAVQRAGGSVAHPGNALDEALEQKAASIEGNAGPEASSLGFECLAEDVDEVMGLFSEVLNSPALPEEKVALYKSQVLNILEHMYDNPGAAPRRLLARLLYGRDSVFARTPTPDQVKAISRADISRHLATWQRPDAAVLGIAGDFDVARMKAVLERQLGGWRPAAGQPATPPDVPNTPIPEFQPEPASVYVVDRPGLTQVSMLMGEPGISLADPDSYALDVLGDILNSFGGRLFDQIRSREGLTYSVSGGWDSPIDHPGLFAAGGSTARPAEFLEQLERVLREATETAPTDQEIASAKAETLNSFIFNFASTNAQMQRTVIYALLGLPEDYLFTYKTGIEAVTAEDVLGAAQRHLHPGRQTVVMAADANAVQQSLQDRGRRVIPISLE</sequence>
<dbReference type="EMBL" id="AGSI01000010">
    <property type="protein sequence ID" value="EIE22249.1"/>
    <property type="molecule type" value="Genomic_DNA"/>
</dbReference>
<dbReference type="SUPFAM" id="SSF63411">
    <property type="entry name" value="LuxS/MPP-like metallohydrolase"/>
    <property type="match status" value="2"/>
</dbReference>
<organism evidence="3 4">
    <name type="scientific">Coccomyxa subellipsoidea (strain C-169)</name>
    <name type="common">Green microalga</name>
    <dbReference type="NCBI Taxonomy" id="574566"/>
    <lineage>
        <taxon>Eukaryota</taxon>
        <taxon>Viridiplantae</taxon>
        <taxon>Chlorophyta</taxon>
        <taxon>core chlorophytes</taxon>
        <taxon>Trebouxiophyceae</taxon>
        <taxon>Trebouxiophyceae incertae sedis</taxon>
        <taxon>Coccomyxaceae</taxon>
        <taxon>Coccomyxa</taxon>
        <taxon>Coccomyxa subellipsoidea</taxon>
    </lineage>
</organism>
<dbReference type="PANTHER" id="PTHR11851:SF225">
    <property type="entry name" value="NON-PEPTIDASE HOMOLOG YMXG"/>
    <property type="match status" value="1"/>
</dbReference>
<dbReference type="STRING" id="574566.I0YV30"/>
<keyword evidence="4" id="KW-1185">Reference proteome</keyword>
<comment type="caution">
    <text evidence="3">The sequence shown here is derived from an EMBL/GenBank/DDBJ whole genome shotgun (WGS) entry which is preliminary data.</text>
</comment>
<dbReference type="GO" id="GO:0046872">
    <property type="term" value="F:metal ion binding"/>
    <property type="evidence" value="ECO:0007669"/>
    <property type="project" value="InterPro"/>
</dbReference>
<gene>
    <name evidence="3" type="ORF">COCSUDRAFT_29544</name>
</gene>
<dbReference type="InterPro" id="IPR011249">
    <property type="entry name" value="Metalloenz_LuxS/M16"/>
</dbReference>
<dbReference type="AlphaFoldDB" id="I0YV30"/>
<dbReference type="Pfam" id="PF05193">
    <property type="entry name" value="Peptidase_M16_C"/>
    <property type="match status" value="1"/>
</dbReference>
<evidence type="ECO:0000313" key="4">
    <source>
        <dbReference type="Proteomes" id="UP000007264"/>
    </source>
</evidence>
<dbReference type="eggNOG" id="ENOG502RZ5G">
    <property type="taxonomic scope" value="Eukaryota"/>
</dbReference>
<dbReference type="RefSeq" id="XP_005646793.1">
    <property type="nucleotide sequence ID" value="XM_005646736.1"/>
</dbReference>
<name>I0YV30_COCSC</name>
<proteinExistence type="predicted"/>
<dbReference type="InterPro" id="IPR011765">
    <property type="entry name" value="Pept_M16_N"/>
</dbReference>
<dbReference type="KEGG" id="csl:COCSUDRAFT_29544"/>
<evidence type="ECO:0000259" key="2">
    <source>
        <dbReference type="Pfam" id="PF05193"/>
    </source>
</evidence>
<dbReference type="GeneID" id="17040236"/>
<reference evidence="3 4" key="1">
    <citation type="journal article" date="2012" name="Genome Biol.">
        <title>The genome of the polar eukaryotic microalga coccomyxa subellipsoidea reveals traits of cold adaptation.</title>
        <authorList>
            <person name="Blanc G."/>
            <person name="Agarkova I."/>
            <person name="Grimwood J."/>
            <person name="Kuo A."/>
            <person name="Brueggeman A."/>
            <person name="Dunigan D."/>
            <person name="Gurnon J."/>
            <person name="Ladunga I."/>
            <person name="Lindquist E."/>
            <person name="Lucas S."/>
            <person name="Pangilinan J."/>
            <person name="Proschold T."/>
            <person name="Salamov A."/>
            <person name="Schmutz J."/>
            <person name="Weeks D."/>
            <person name="Yamada T."/>
            <person name="Claverie J.M."/>
            <person name="Grigoriev I."/>
            <person name="Van Etten J."/>
            <person name="Lomsadze A."/>
            <person name="Borodovsky M."/>
        </authorList>
    </citation>
    <scope>NUCLEOTIDE SEQUENCE [LARGE SCALE GENOMIC DNA]</scope>
    <source>
        <strain evidence="3 4">C-169</strain>
    </source>
</reference>
<evidence type="ECO:0000313" key="3">
    <source>
        <dbReference type="EMBL" id="EIE22249.1"/>
    </source>
</evidence>
<evidence type="ECO:0000259" key="1">
    <source>
        <dbReference type="Pfam" id="PF00675"/>
    </source>
</evidence>
<dbReference type="Gene3D" id="3.30.830.10">
    <property type="entry name" value="Metalloenzyme, LuxS/M16 peptidase-like"/>
    <property type="match status" value="2"/>
</dbReference>
<feature type="domain" description="Peptidase M16 N-terminal" evidence="1">
    <location>
        <begin position="48"/>
        <end position="171"/>
    </location>
</feature>
<dbReference type="InterPro" id="IPR050361">
    <property type="entry name" value="MPP/UQCRC_Complex"/>
</dbReference>
<accession>I0YV30</accession>
<feature type="domain" description="Peptidase M16 C-terminal" evidence="2">
    <location>
        <begin position="202"/>
        <end position="382"/>
    </location>
</feature>
<dbReference type="Proteomes" id="UP000007264">
    <property type="component" value="Unassembled WGS sequence"/>
</dbReference>
<dbReference type="GO" id="GO:0016787">
    <property type="term" value="F:hydrolase activity"/>
    <property type="evidence" value="ECO:0007669"/>
    <property type="project" value="UniProtKB-KW"/>
</dbReference>
<protein>
    <submittedName>
        <fullName evidence="3">LuxS/MPP-like metallohydrolase</fullName>
    </submittedName>
</protein>
<dbReference type="OrthoDB" id="4365at2759"/>
<dbReference type="PANTHER" id="PTHR11851">
    <property type="entry name" value="METALLOPROTEASE"/>
    <property type="match status" value="1"/>
</dbReference>
<dbReference type="Pfam" id="PF00675">
    <property type="entry name" value="Peptidase_M16"/>
    <property type="match status" value="1"/>
</dbReference>